<dbReference type="RefSeq" id="WP_162333905.1">
    <property type="nucleotide sequence ID" value="NZ_CP048113.1"/>
</dbReference>
<dbReference type="Gene3D" id="3.10.310.50">
    <property type="match status" value="1"/>
</dbReference>
<evidence type="ECO:0000313" key="2">
    <source>
        <dbReference type="EMBL" id="QHS62255.1"/>
    </source>
</evidence>
<evidence type="ECO:0000259" key="1">
    <source>
        <dbReference type="Pfam" id="PF04536"/>
    </source>
</evidence>
<name>A0A6B9ZM81_9BACT</name>
<gene>
    <name evidence="2" type="ORF">GWR21_22400</name>
</gene>
<dbReference type="EMBL" id="CP048113">
    <property type="protein sequence ID" value="QHS62255.1"/>
    <property type="molecule type" value="Genomic_DNA"/>
</dbReference>
<dbReference type="AlphaFoldDB" id="A0A6B9ZM81"/>
<protein>
    <submittedName>
        <fullName evidence="2">TPM domain-containing protein</fullName>
    </submittedName>
</protein>
<dbReference type="PANTHER" id="PTHR30373">
    <property type="entry name" value="UPF0603 PROTEIN YGCG"/>
    <property type="match status" value="1"/>
</dbReference>
<dbReference type="KEGG" id="chih:GWR21_22400"/>
<evidence type="ECO:0000313" key="3">
    <source>
        <dbReference type="Proteomes" id="UP000476411"/>
    </source>
</evidence>
<dbReference type="PANTHER" id="PTHR30373:SF8">
    <property type="entry name" value="BLL7265 PROTEIN"/>
    <property type="match status" value="1"/>
</dbReference>
<proteinExistence type="predicted"/>
<reference evidence="2 3" key="1">
    <citation type="submission" date="2020-01" db="EMBL/GenBank/DDBJ databases">
        <title>Complete genome sequence of Chitinophaga sp. H33E-04 isolated from quinoa roots.</title>
        <authorList>
            <person name="Weon H.-Y."/>
            <person name="Lee S.A."/>
        </authorList>
    </citation>
    <scope>NUCLEOTIDE SEQUENCE [LARGE SCALE GENOMIC DNA]</scope>
    <source>
        <strain evidence="2 3">H33E-04</strain>
    </source>
</reference>
<dbReference type="InterPro" id="IPR007621">
    <property type="entry name" value="TPM_dom"/>
</dbReference>
<dbReference type="Pfam" id="PF04536">
    <property type="entry name" value="TPM_phosphatase"/>
    <property type="match status" value="1"/>
</dbReference>
<organism evidence="2 3">
    <name type="scientific">Chitinophaga agri</name>
    <dbReference type="NCBI Taxonomy" id="2703787"/>
    <lineage>
        <taxon>Bacteria</taxon>
        <taxon>Pseudomonadati</taxon>
        <taxon>Bacteroidota</taxon>
        <taxon>Chitinophagia</taxon>
        <taxon>Chitinophagales</taxon>
        <taxon>Chitinophagaceae</taxon>
        <taxon>Chitinophaga</taxon>
    </lineage>
</organism>
<sequence>MSIFPFKRKELLTEAEKQQLVQAIRDAERLTSGEIRLYVESHCKYVNPMERAKEIFLRLGMGNTKRRNGVILYIALKDRQFAILGDKGIHEKVGSAFWVKEAELLVSHFSRNELIAGIDTCIREIGESLCRYFPFEGDDENELPDDIVIGR</sequence>
<dbReference type="Proteomes" id="UP000476411">
    <property type="component" value="Chromosome"/>
</dbReference>
<feature type="domain" description="TPM" evidence="1">
    <location>
        <begin position="9"/>
        <end position="126"/>
    </location>
</feature>
<keyword evidence="3" id="KW-1185">Reference proteome</keyword>
<accession>A0A6B9ZM81</accession>